<reference evidence="9 10" key="1">
    <citation type="submission" date="2022-12" db="EMBL/GenBank/DDBJ databases">
        <title>Hymenobacter canadensis sp. nov. isolated from lake water of the Cambridge Bay, Canada.</title>
        <authorList>
            <person name="Kim W.H."/>
            <person name="Lee Y.M."/>
        </authorList>
    </citation>
    <scope>NUCLEOTIDE SEQUENCE [LARGE SCALE GENOMIC DNA]</scope>
    <source>
        <strain evidence="9 10">PAMC 29467</strain>
    </source>
</reference>
<evidence type="ECO:0000313" key="10">
    <source>
        <dbReference type="Proteomes" id="UP001211005"/>
    </source>
</evidence>
<evidence type="ECO:0000256" key="1">
    <source>
        <dbReference type="ARBA" id="ARBA00010617"/>
    </source>
</evidence>
<dbReference type="InterPro" id="IPR017972">
    <property type="entry name" value="Cyt_P450_CS"/>
</dbReference>
<dbReference type="EMBL" id="CP114767">
    <property type="protein sequence ID" value="WBA42273.1"/>
    <property type="molecule type" value="Genomic_DNA"/>
</dbReference>
<organism evidence="9 10">
    <name type="scientific">Hymenobacter canadensis</name>
    <dbReference type="NCBI Taxonomy" id="2999067"/>
    <lineage>
        <taxon>Bacteria</taxon>
        <taxon>Pseudomonadati</taxon>
        <taxon>Bacteroidota</taxon>
        <taxon>Cytophagia</taxon>
        <taxon>Cytophagales</taxon>
        <taxon>Hymenobacteraceae</taxon>
        <taxon>Hymenobacter</taxon>
    </lineage>
</organism>
<dbReference type="Gene3D" id="1.10.630.10">
    <property type="entry name" value="Cytochrome P450"/>
    <property type="match status" value="1"/>
</dbReference>
<dbReference type="SUPFAM" id="SSF48264">
    <property type="entry name" value="Cytochrome P450"/>
    <property type="match status" value="1"/>
</dbReference>
<evidence type="ECO:0000256" key="4">
    <source>
        <dbReference type="ARBA" id="ARBA00023002"/>
    </source>
</evidence>
<keyword evidence="3 7" id="KW-0479">Metal-binding</keyword>
<evidence type="ECO:0000256" key="2">
    <source>
        <dbReference type="ARBA" id="ARBA00022617"/>
    </source>
</evidence>
<dbReference type="PANTHER" id="PTHR24291:SF50">
    <property type="entry name" value="BIFUNCTIONAL ALBAFLAVENONE MONOOXYGENASE_TERPENE SYNTHASE"/>
    <property type="match status" value="1"/>
</dbReference>
<dbReference type="RefSeq" id="WP_269560332.1">
    <property type="nucleotide sequence ID" value="NZ_CP114767.1"/>
</dbReference>
<protein>
    <submittedName>
        <fullName evidence="9">Cytochrome P450</fullName>
    </submittedName>
</protein>
<sequence>MSEIPDLPLSELAGPLPRVPRWRTLLGSLAMARQPIRNLDRALSHHGDTVGLHLGGVRPCIVTRDPALAQHILQKNHRRYLKSDLTHGLIRYLGRGLLTNEGADWLRQRRLIQPGFHRQRLAALTRLMQAAAEEWSQDLRARLAAAGGGLTVDIHAEMTRVAFHIIAQATFGTSMTDAERNRLSDILTRIQAFYVRTIRQPYLRPWFTARGTFRQHDALSQELRELVRGYIRRRQAAPGTPASPETAAPFTNNSPPVTPTLPDDLLQMLLDARYEDTGEGMSEEQLLDEANILLLAGHETSANALSWMLYLLARHPEAAAQVRQERAAAGLAQRPPEFAELTQLPYSMQVVQETMRLYPPAWILDRVALEDDEFRGLPIPKGTLFSIYIHGIHRHPGLWPEPDAFRPERFAPGQEPPIPAYAYLPFGGGPRLCVGSHFALTEIQLVLLEALRHFTFAPISEAPAGTDPLITLRPKGPLWLAVSSA</sequence>
<evidence type="ECO:0000313" key="9">
    <source>
        <dbReference type="EMBL" id="WBA42273.1"/>
    </source>
</evidence>
<dbReference type="PANTHER" id="PTHR24291">
    <property type="entry name" value="CYTOCHROME P450 FAMILY 4"/>
    <property type="match status" value="1"/>
</dbReference>
<keyword evidence="10" id="KW-1185">Reference proteome</keyword>
<dbReference type="InterPro" id="IPR036396">
    <property type="entry name" value="Cyt_P450_sf"/>
</dbReference>
<dbReference type="InterPro" id="IPR001128">
    <property type="entry name" value="Cyt_P450"/>
</dbReference>
<keyword evidence="4 7" id="KW-0560">Oxidoreductase</keyword>
<evidence type="ECO:0000256" key="7">
    <source>
        <dbReference type="RuleBase" id="RU000461"/>
    </source>
</evidence>
<dbReference type="PROSITE" id="PS00086">
    <property type="entry name" value="CYTOCHROME_P450"/>
    <property type="match status" value="1"/>
</dbReference>
<keyword evidence="5 7" id="KW-0408">Iron</keyword>
<accession>A0ABY7LPC3</accession>
<keyword evidence="6 7" id="KW-0503">Monooxygenase</keyword>
<dbReference type="Proteomes" id="UP001211005">
    <property type="component" value="Chromosome"/>
</dbReference>
<dbReference type="Pfam" id="PF00067">
    <property type="entry name" value="p450"/>
    <property type="match status" value="1"/>
</dbReference>
<feature type="region of interest" description="Disordered" evidence="8">
    <location>
        <begin position="234"/>
        <end position="258"/>
    </location>
</feature>
<dbReference type="PRINTS" id="PR00463">
    <property type="entry name" value="EP450I"/>
</dbReference>
<evidence type="ECO:0000256" key="3">
    <source>
        <dbReference type="ARBA" id="ARBA00022723"/>
    </source>
</evidence>
<evidence type="ECO:0000256" key="8">
    <source>
        <dbReference type="SAM" id="MobiDB-lite"/>
    </source>
</evidence>
<keyword evidence="2 7" id="KW-0349">Heme</keyword>
<comment type="similarity">
    <text evidence="1 7">Belongs to the cytochrome P450 family.</text>
</comment>
<evidence type="ECO:0000256" key="6">
    <source>
        <dbReference type="ARBA" id="ARBA00023033"/>
    </source>
</evidence>
<name>A0ABY7LPC3_9BACT</name>
<dbReference type="PRINTS" id="PR00385">
    <property type="entry name" value="P450"/>
</dbReference>
<dbReference type="InterPro" id="IPR002401">
    <property type="entry name" value="Cyt_P450_E_grp-I"/>
</dbReference>
<gene>
    <name evidence="9" type="ORF">O3303_01655</name>
</gene>
<dbReference type="InterPro" id="IPR050196">
    <property type="entry name" value="Cytochrome_P450_Monoox"/>
</dbReference>
<proteinExistence type="inferred from homology"/>
<evidence type="ECO:0000256" key="5">
    <source>
        <dbReference type="ARBA" id="ARBA00023004"/>
    </source>
</evidence>